<dbReference type="AlphaFoldDB" id="A0A2J5HQ26"/>
<evidence type="ECO:0000259" key="2">
    <source>
        <dbReference type="Pfam" id="PF13472"/>
    </source>
</evidence>
<dbReference type="EMBL" id="KZ559561">
    <property type="protein sequence ID" value="PLN79348.1"/>
    <property type="molecule type" value="Genomic_DNA"/>
</dbReference>
<protein>
    <submittedName>
        <fullName evidence="3">Acetylxylan esterase</fullName>
    </submittedName>
</protein>
<dbReference type="InterPro" id="IPR013830">
    <property type="entry name" value="SGNH_hydro"/>
</dbReference>
<feature type="chain" id="PRO_5014364833" evidence="1">
    <location>
        <begin position="18"/>
        <end position="400"/>
    </location>
</feature>
<proteinExistence type="predicted"/>
<dbReference type="PANTHER" id="PTHR37834:SF2">
    <property type="entry name" value="ESTERASE, SGNH HYDROLASE-TYPE"/>
    <property type="match status" value="1"/>
</dbReference>
<keyword evidence="4" id="KW-1185">Reference proteome</keyword>
<dbReference type="PANTHER" id="PTHR37834">
    <property type="entry name" value="GDSL-LIKE LIPASE/ACYLHYDROLASE DOMAIN PROTEIN (AFU_ORTHOLOGUE AFUA_2G00620)"/>
    <property type="match status" value="1"/>
</dbReference>
<reference evidence="4" key="1">
    <citation type="submission" date="2017-12" db="EMBL/GenBank/DDBJ databases">
        <authorList>
            <consortium name="DOE Joint Genome Institute"/>
            <person name="Mondo S.J."/>
            <person name="Kjaerbolling I."/>
            <person name="Vesth T.C."/>
            <person name="Frisvad J.C."/>
            <person name="Nybo J.L."/>
            <person name="Theobald S."/>
            <person name="Kuo A."/>
            <person name="Bowyer P."/>
            <person name="Matsuda Y."/>
            <person name="Lyhne E.K."/>
            <person name="Kogle M.E."/>
            <person name="Clum A."/>
            <person name="Lipzen A."/>
            <person name="Salamov A."/>
            <person name="Ngan C.Y."/>
            <person name="Daum C."/>
            <person name="Chiniquy J."/>
            <person name="Barry K."/>
            <person name="LaButti K."/>
            <person name="Haridas S."/>
            <person name="Simmons B.A."/>
            <person name="Magnuson J.K."/>
            <person name="Mortensen U.H."/>
            <person name="Larsen T.O."/>
            <person name="Grigoriev I.V."/>
            <person name="Baker S.E."/>
            <person name="Andersen M.R."/>
            <person name="Nordberg H.P."/>
            <person name="Cantor M.N."/>
            <person name="Hua S.X."/>
        </authorList>
    </citation>
    <scope>NUCLEOTIDE SEQUENCE [LARGE SCALE GENOMIC DNA]</scope>
    <source>
        <strain evidence="4">IBT 19404</strain>
    </source>
</reference>
<evidence type="ECO:0000256" key="1">
    <source>
        <dbReference type="SAM" id="SignalP"/>
    </source>
</evidence>
<evidence type="ECO:0000313" key="3">
    <source>
        <dbReference type="EMBL" id="PLN79348.1"/>
    </source>
</evidence>
<sequence length="400" mass="44557">MQVASLFAATLLGLASASIIQNGQLRENPYPGQTAAIVLDQSWRTYAPDAVEIGYKGRWDSKHVSWWSAPGVKFDFTGNQVALGFGPQTSEGVLVAYRIAGLDWEFSNVTADSVHQFVGPETGVKAEQTTFELRVTNWAYGVQLNNVSVGADAQLLRSAEFEKSVEIIGDSLASGQYGTYEGLSSWAFAFAAGLGNVEYSITAYPGICLQDQECYDNARGMTYQWNQASDCGARAKKTYGTSPEKWNVSDHRAADLVVINLGTNDHRKGNDVAPEDFYQSYVKLVEEVHEAWPQANIVIMSLWGSFDTKEDTYVQVPLYVRALKRVFERFRESGFVHYFDTTGILHHNDVNPKDHPTDVGHIKIASHLMQFVKLRFGWEFAASGPEVEHDTLYWNDEAGY</sequence>
<feature type="domain" description="SGNH hydrolase-type esterase" evidence="2">
    <location>
        <begin position="168"/>
        <end position="361"/>
    </location>
</feature>
<dbReference type="CDD" id="cd01831">
    <property type="entry name" value="Endoglucanase_E_like"/>
    <property type="match status" value="1"/>
</dbReference>
<dbReference type="OrthoDB" id="426133at2759"/>
<dbReference type="Pfam" id="PF13472">
    <property type="entry name" value="Lipase_GDSL_2"/>
    <property type="match status" value="1"/>
</dbReference>
<feature type="signal peptide" evidence="1">
    <location>
        <begin position="1"/>
        <end position="17"/>
    </location>
</feature>
<dbReference type="Proteomes" id="UP000235023">
    <property type="component" value="Unassembled WGS sequence"/>
</dbReference>
<dbReference type="Gene3D" id="3.40.50.1110">
    <property type="entry name" value="SGNH hydrolase"/>
    <property type="match status" value="1"/>
</dbReference>
<accession>A0A2J5HQ26</accession>
<evidence type="ECO:0000313" key="4">
    <source>
        <dbReference type="Proteomes" id="UP000235023"/>
    </source>
</evidence>
<dbReference type="GO" id="GO:0052689">
    <property type="term" value="F:carboxylic ester hydrolase activity"/>
    <property type="evidence" value="ECO:0007669"/>
    <property type="project" value="InterPro"/>
</dbReference>
<dbReference type="SUPFAM" id="SSF52266">
    <property type="entry name" value="SGNH hydrolase"/>
    <property type="match status" value="1"/>
</dbReference>
<name>A0A2J5HQ26_9EURO</name>
<organism evidence="3 4">
    <name type="scientific">Aspergillus taichungensis</name>
    <dbReference type="NCBI Taxonomy" id="482145"/>
    <lineage>
        <taxon>Eukaryota</taxon>
        <taxon>Fungi</taxon>
        <taxon>Dikarya</taxon>
        <taxon>Ascomycota</taxon>
        <taxon>Pezizomycotina</taxon>
        <taxon>Eurotiomycetes</taxon>
        <taxon>Eurotiomycetidae</taxon>
        <taxon>Eurotiales</taxon>
        <taxon>Aspergillaceae</taxon>
        <taxon>Aspergillus</taxon>
        <taxon>Aspergillus subgen. Circumdati</taxon>
    </lineage>
</organism>
<gene>
    <name evidence="3" type="ORF">BDW42DRAFT_172910</name>
</gene>
<dbReference type="InterPro" id="IPR036514">
    <property type="entry name" value="SGNH_hydro_sf"/>
</dbReference>
<keyword evidence="1" id="KW-0732">Signal</keyword>
<dbReference type="InterPro" id="IPR037461">
    <property type="entry name" value="CtCE2-like_dom"/>
</dbReference>
<dbReference type="InterPro" id="IPR052762">
    <property type="entry name" value="PCW_deacetylase/CE"/>
</dbReference>